<feature type="compositionally biased region" description="Basic and acidic residues" evidence="2">
    <location>
        <begin position="799"/>
        <end position="812"/>
    </location>
</feature>
<evidence type="ECO:0000313" key="5">
    <source>
        <dbReference type="Proteomes" id="UP000186817"/>
    </source>
</evidence>
<keyword evidence="1" id="KW-0862">Zinc</keyword>
<feature type="compositionally biased region" description="Polar residues" evidence="2">
    <location>
        <begin position="750"/>
        <end position="763"/>
    </location>
</feature>
<organism evidence="4 5">
    <name type="scientific">Symbiodinium microadriaticum</name>
    <name type="common">Dinoflagellate</name>
    <name type="synonym">Zooxanthella microadriatica</name>
    <dbReference type="NCBI Taxonomy" id="2951"/>
    <lineage>
        <taxon>Eukaryota</taxon>
        <taxon>Sar</taxon>
        <taxon>Alveolata</taxon>
        <taxon>Dinophyceae</taxon>
        <taxon>Suessiales</taxon>
        <taxon>Symbiodiniaceae</taxon>
        <taxon>Symbiodinium</taxon>
    </lineage>
</organism>
<feature type="region of interest" description="Disordered" evidence="2">
    <location>
        <begin position="133"/>
        <end position="199"/>
    </location>
</feature>
<dbReference type="PROSITE" id="PS50158">
    <property type="entry name" value="ZF_CCHC"/>
    <property type="match status" value="1"/>
</dbReference>
<dbReference type="SUPFAM" id="SSF57756">
    <property type="entry name" value="Retrovirus zinc finger-like domains"/>
    <property type="match status" value="1"/>
</dbReference>
<accession>A0A1Q9DUC2</accession>
<feature type="region of interest" description="Disordered" evidence="2">
    <location>
        <begin position="730"/>
        <end position="763"/>
    </location>
</feature>
<proteinExistence type="predicted"/>
<reference evidence="4 5" key="1">
    <citation type="submission" date="2016-02" db="EMBL/GenBank/DDBJ databases">
        <title>Genome analysis of coral dinoflagellate symbionts highlights evolutionary adaptations to a symbiotic lifestyle.</title>
        <authorList>
            <person name="Aranda M."/>
            <person name="Li Y."/>
            <person name="Liew Y.J."/>
            <person name="Baumgarten S."/>
            <person name="Simakov O."/>
            <person name="Wilson M."/>
            <person name="Piel J."/>
            <person name="Ashoor H."/>
            <person name="Bougouffa S."/>
            <person name="Bajic V.B."/>
            <person name="Ryu T."/>
            <person name="Ravasi T."/>
            <person name="Bayer T."/>
            <person name="Micklem G."/>
            <person name="Kim H."/>
            <person name="Bhak J."/>
            <person name="Lajeunesse T.C."/>
            <person name="Voolstra C.R."/>
        </authorList>
    </citation>
    <scope>NUCLEOTIDE SEQUENCE [LARGE SCALE GENOMIC DNA]</scope>
    <source>
        <strain evidence="4 5">CCMP2467</strain>
    </source>
</reference>
<protein>
    <recommendedName>
        <fullName evidence="3">CCHC-type domain-containing protein</fullName>
    </recommendedName>
</protein>
<dbReference type="InterPro" id="IPR036875">
    <property type="entry name" value="Znf_CCHC_sf"/>
</dbReference>
<evidence type="ECO:0000313" key="4">
    <source>
        <dbReference type="EMBL" id="OLP98766.1"/>
    </source>
</evidence>
<feature type="compositionally biased region" description="Polar residues" evidence="2">
    <location>
        <begin position="814"/>
        <end position="823"/>
    </location>
</feature>
<dbReference type="GO" id="GO:0003676">
    <property type="term" value="F:nucleic acid binding"/>
    <property type="evidence" value="ECO:0007669"/>
    <property type="project" value="InterPro"/>
</dbReference>
<dbReference type="AlphaFoldDB" id="A0A1Q9DUC2"/>
<sequence length="833" mass="92848">MESGSAKSKDGVPTWSGEASTFQDYEEAALLWEQSIAVQKRYLCGPRLAAELSGLARRLVAGKKPNWLSHNGGVTELLQHLRASLGRPQVSELTELLSKYFKGSRKRPTEGMNEYITRKSEIYMRACQALRRVAPHHKKGNGTTARVGSRRSSWDHSAPSDNGLDNAAETDHQTDGQDHMDGASTTATTTGQSHTGWPGQSEWRPYWQNSWWSYGWGSYEGYGASWWQKGAEEVEEPLPELLPDFVQGWYLLIDSGLDQMSRNLVITGLQGDFAFMKVAQELRNQFGEEPRRRDFHKNASYLGDHQDAYEEPEEEIYVAEDDHDLNEDGKELWNEAEDTAQEAMAALQVAKKTLKEARNKQHAVKMARQYYKPNFSAGNNRPRSSGAPQRPQDDSQMTCLRCGKVGHRAANCSVPPQSAKVADSNDATSSFVCFSNNEQQALSVGMSTDEAVRNGMAVVDGGATRTLASIPALEHIMKINVKEKGFDGLVGMSLQDRPTFSFGNGTQDQCASTIKLQLDAADKKGELTVHCLDRGEGPLLLSIDALRSPAFASDSGQWKWNMANINKMTKAALQDELATLGERAPTRWTKLELKARIQELRGDQEEVETTTGSILQDRTRALRKAAKKKSDLVKFCQDLGLMLNGNETMMVMECRALKKLQEECPGSPQDYVGFGKHSQLQYIDILRDYEGYATWVKQMFKDDPEGTSTDPRLRRLAKWLMEADEELVIPKARKSVGRREEPMAPPRHTPGSSSSTLDRTGNQGEPALANIIAEQNKRMDQMADVIELLRNELTTSRGEPQRKGNDRKHDDGNLTDSSYSVVSTPAMKASPEK</sequence>
<keyword evidence="1" id="KW-0863">Zinc-finger</keyword>
<evidence type="ECO:0000256" key="2">
    <source>
        <dbReference type="SAM" id="MobiDB-lite"/>
    </source>
</evidence>
<evidence type="ECO:0000256" key="1">
    <source>
        <dbReference type="PROSITE-ProRule" id="PRU00047"/>
    </source>
</evidence>
<dbReference type="GO" id="GO:0008270">
    <property type="term" value="F:zinc ion binding"/>
    <property type="evidence" value="ECO:0007669"/>
    <property type="project" value="UniProtKB-KW"/>
</dbReference>
<feature type="region of interest" description="Disordered" evidence="2">
    <location>
        <begin position="791"/>
        <end position="833"/>
    </location>
</feature>
<dbReference type="SMART" id="SM00343">
    <property type="entry name" value="ZnF_C2HC"/>
    <property type="match status" value="1"/>
</dbReference>
<evidence type="ECO:0000259" key="3">
    <source>
        <dbReference type="PROSITE" id="PS50158"/>
    </source>
</evidence>
<feature type="compositionally biased region" description="Polar residues" evidence="2">
    <location>
        <begin position="376"/>
        <end position="387"/>
    </location>
</feature>
<feature type="region of interest" description="Disordered" evidence="2">
    <location>
        <begin position="371"/>
        <end position="396"/>
    </location>
</feature>
<dbReference type="InterPro" id="IPR001878">
    <property type="entry name" value="Znf_CCHC"/>
</dbReference>
<feature type="compositionally biased region" description="Low complexity" evidence="2">
    <location>
        <begin position="182"/>
        <end position="196"/>
    </location>
</feature>
<dbReference type="Proteomes" id="UP000186817">
    <property type="component" value="Unassembled WGS sequence"/>
</dbReference>
<keyword evidence="1" id="KW-0479">Metal-binding</keyword>
<comment type="caution">
    <text evidence="4">The sequence shown here is derived from an EMBL/GenBank/DDBJ whole genome shotgun (WGS) entry which is preliminary data.</text>
</comment>
<name>A0A1Q9DUC2_SYMMI</name>
<feature type="compositionally biased region" description="Basic and acidic residues" evidence="2">
    <location>
        <begin position="169"/>
        <end position="181"/>
    </location>
</feature>
<dbReference type="EMBL" id="LSRX01000387">
    <property type="protein sequence ID" value="OLP98766.1"/>
    <property type="molecule type" value="Genomic_DNA"/>
</dbReference>
<gene>
    <name evidence="4" type="ORF">AK812_SmicGene18782</name>
</gene>
<feature type="domain" description="CCHC-type" evidence="3">
    <location>
        <begin position="399"/>
        <end position="412"/>
    </location>
</feature>
<keyword evidence="5" id="KW-1185">Reference proteome</keyword>
<dbReference type="OrthoDB" id="440657at2759"/>